<dbReference type="InterPro" id="IPR012338">
    <property type="entry name" value="Beta-lactam/transpept-like"/>
</dbReference>
<accession>A0A9D2DA73</accession>
<evidence type="ECO:0000256" key="8">
    <source>
        <dbReference type="PIRSR" id="PIRSR618044-2"/>
    </source>
</evidence>
<feature type="active site" evidence="7">
    <location>
        <position position="146"/>
    </location>
</feature>
<evidence type="ECO:0000256" key="5">
    <source>
        <dbReference type="ARBA" id="ARBA00022984"/>
    </source>
</evidence>
<sequence length="516" mass="56795">MRNYIKRAAAAVLTGIMAVTLAGNVRADEAMTFEEARQASYDTVPDTNNIQGWPQGPNVYGNSAIVMDMNSGAILYGKKIDDQHYPASITKLLTALVALENSELDDEVYFSEDSVSFLEPGDASIGMTSGEILSMNDALYGMLLASANEVSYAIAESTGKLMGGDYNTFIQAMNDRAVELGCTGSHWTNANGLHNEQHYTTAHDMALIASAVYQFEEFRTVTQTLNYTISPTNLVGESRTFQQNHKMLWPENYNYYEYCTGGKTGYTDQSRTTLVTMADNGNMQLVAVLLQDDGDVYADTRAMFDYVFSNFSKVPLKDKAKAEGVSSYEDENAYVLLPAGIDFSSLDSEITITDKKEGAGKVTYFYEGQNVGSAEVSLTPEYVKEQTGYDITPQITKKGSAQADTPKEEAGLSLPVKILIGAGAALVVLAAIFCAVVRYMLVKKRRRRLALARRRRKGRSVNTGEPVRRYSHSGSPYRAATSRGSNHRRSVRRSAESPSRYARGAVSHPSVRKRRR</sequence>
<dbReference type="GO" id="GO:0009252">
    <property type="term" value="P:peptidoglycan biosynthetic process"/>
    <property type="evidence" value="ECO:0007669"/>
    <property type="project" value="UniProtKB-KW"/>
</dbReference>
<dbReference type="Proteomes" id="UP000824017">
    <property type="component" value="Unassembled WGS sequence"/>
</dbReference>
<feature type="chain" id="PRO_5038690939" evidence="12">
    <location>
        <begin position="28"/>
        <end position="516"/>
    </location>
</feature>
<comment type="caution">
    <text evidence="14">The sequence shown here is derived from an EMBL/GenBank/DDBJ whole genome shotgun (WGS) entry which is preliminary data.</text>
</comment>
<evidence type="ECO:0000259" key="13">
    <source>
        <dbReference type="Pfam" id="PF00768"/>
    </source>
</evidence>
<feature type="active site" description="Proton acceptor" evidence="7">
    <location>
        <position position="91"/>
    </location>
</feature>
<keyword evidence="4" id="KW-0133">Cell shape</keyword>
<dbReference type="PANTHER" id="PTHR21581">
    <property type="entry name" value="D-ALANYL-D-ALANINE CARBOXYPEPTIDASE"/>
    <property type="match status" value="1"/>
</dbReference>
<name>A0A9D2DA73_9FIRM</name>
<dbReference type="GO" id="GO:0009002">
    <property type="term" value="F:serine-type D-Ala-D-Ala carboxypeptidase activity"/>
    <property type="evidence" value="ECO:0007669"/>
    <property type="project" value="InterPro"/>
</dbReference>
<dbReference type="InterPro" id="IPR018044">
    <property type="entry name" value="Peptidase_S11"/>
</dbReference>
<evidence type="ECO:0000313" key="14">
    <source>
        <dbReference type="EMBL" id="HIZ13223.1"/>
    </source>
</evidence>
<dbReference type="SUPFAM" id="SSF56601">
    <property type="entry name" value="beta-lactamase/transpeptidase-like"/>
    <property type="match status" value="1"/>
</dbReference>
<dbReference type="InterPro" id="IPR001967">
    <property type="entry name" value="Peptidase_S11_N"/>
</dbReference>
<feature type="region of interest" description="Disordered" evidence="10">
    <location>
        <begin position="451"/>
        <end position="516"/>
    </location>
</feature>
<evidence type="ECO:0000256" key="6">
    <source>
        <dbReference type="ARBA" id="ARBA00023316"/>
    </source>
</evidence>
<dbReference type="EMBL" id="DXCD01000125">
    <property type="protein sequence ID" value="HIZ13223.1"/>
    <property type="molecule type" value="Genomic_DNA"/>
</dbReference>
<keyword evidence="3" id="KW-0378">Hydrolase</keyword>
<keyword evidence="14" id="KW-0645">Protease</keyword>
<feature type="domain" description="Peptidase S11 D-alanyl-D-alanine carboxypeptidase A N-terminal" evidence="13">
    <location>
        <begin position="56"/>
        <end position="293"/>
    </location>
</feature>
<evidence type="ECO:0000256" key="2">
    <source>
        <dbReference type="ARBA" id="ARBA00022729"/>
    </source>
</evidence>
<feature type="signal peptide" evidence="12">
    <location>
        <begin position="1"/>
        <end position="27"/>
    </location>
</feature>
<dbReference type="Gene3D" id="3.40.710.10">
    <property type="entry name" value="DD-peptidase/beta-lactamase superfamily"/>
    <property type="match status" value="1"/>
</dbReference>
<evidence type="ECO:0000256" key="10">
    <source>
        <dbReference type="SAM" id="MobiDB-lite"/>
    </source>
</evidence>
<evidence type="ECO:0000256" key="12">
    <source>
        <dbReference type="SAM" id="SignalP"/>
    </source>
</evidence>
<keyword evidence="6" id="KW-0961">Cell wall biogenesis/degradation</keyword>
<gene>
    <name evidence="14" type="ORF">H9817_04795</name>
</gene>
<keyword evidence="2 12" id="KW-0732">Signal</keyword>
<proteinExistence type="inferred from homology"/>
<feature type="active site" description="Acyl-ester intermediate" evidence="7">
    <location>
        <position position="88"/>
    </location>
</feature>
<dbReference type="PRINTS" id="PR00725">
    <property type="entry name" value="DADACBPTASE1"/>
</dbReference>
<dbReference type="GO" id="GO:0006508">
    <property type="term" value="P:proteolysis"/>
    <property type="evidence" value="ECO:0007669"/>
    <property type="project" value="InterPro"/>
</dbReference>
<evidence type="ECO:0000256" key="7">
    <source>
        <dbReference type="PIRSR" id="PIRSR618044-1"/>
    </source>
</evidence>
<keyword evidence="14" id="KW-0121">Carboxypeptidase</keyword>
<dbReference type="Pfam" id="PF00768">
    <property type="entry name" value="Peptidase_S11"/>
    <property type="match status" value="1"/>
</dbReference>
<dbReference type="AlphaFoldDB" id="A0A9D2DA73"/>
<dbReference type="GO" id="GO:0008360">
    <property type="term" value="P:regulation of cell shape"/>
    <property type="evidence" value="ECO:0007669"/>
    <property type="project" value="UniProtKB-KW"/>
</dbReference>
<keyword evidence="5" id="KW-0573">Peptidoglycan synthesis</keyword>
<feature type="binding site" evidence="8">
    <location>
        <position position="263"/>
    </location>
    <ligand>
        <name>substrate</name>
    </ligand>
</feature>
<evidence type="ECO:0000256" key="1">
    <source>
        <dbReference type="ARBA" id="ARBA00007164"/>
    </source>
</evidence>
<evidence type="ECO:0000256" key="11">
    <source>
        <dbReference type="SAM" id="Phobius"/>
    </source>
</evidence>
<protein>
    <submittedName>
        <fullName evidence="14">D-alanyl-D-alanine carboxypeptidase</fullName>
    </submittedName>
</protein>
<reference evidence="14" key="2">
    <citation type="submission" date="2021-04" db="EMBL/GenBank/DDBJ databases">
        <authorList>
            <person name="Gilroy R."/>
        </authorList>
    </citation>
    <scope>NUCLEOTIDE SEQUENCE</scope>
    <source>
        <strain evidence="14">ChiGjej1B1-13045</strain>
    </source>
</reference>
<keyword evidence="11" id="KW-1133">Transmembrane helix</keyword>
<evidence type="ECO:0000256" key="3">
    <source>
        <dbReference type="ARBA" id="ARBA00022801"/>
    </source>
</evidence>
<keyword evidence="11" id="KW-0812">Transmembrane</keyword>
<dbReference type="PANTHER" id="PTHR21581:SF33">
    <property type="entry name" value="D-ALANYL-D-ALANINE CARBOXYPEPTIDASE DACB"/>
    <property type="match status" value="1"/>
</dbReference>
<evidence type="ECO:0000256" key="9">
    <source>
        <dbReference type="RuleBase" id="RU004016"/>
    </source>
</evidence>
<comment type="similarity">
    <text evidence="1 9">Belongs to the peptidase S11 family.</text>
</comment>
<feature type="transmembrane region" description="Helical" evidence="11">
    <location>
        <begin position="418"/>
        <end position="441"/>
    </location>
</feature>
<keyword evidence="11" id="KW-0472">Membrane</keyword>
<evidence type="ECO:0000313" key="15">
    <source>
        <dbReference type="Proteomes" id="UP000824017"/>
    </source>
</evidence>
<dbReference type="GO" id="GO:0071555">
    <property type="term" value="P:cell wall organization"/>
    <property type="evidence" value="ECO:0007669"/>
    <property type="project" value="UniProtKB-KW"/>
</dbReference>
<evidence type="ECO:0000256" key="4">
    <source>
        <dbReference type="ARBA" id="ARBA00022960"/>
    </source>
</evidence>
<organism evidence="14 15">
    <name type="scientific">Candidatus Mediterraneibacter stercorigallinarum</name>
    <dbReference type="NCBI Taxonomy" id="2838686"/>
    <lineage>
        <taxon>Bacteria</taxon>
        <taxon>Bacillati</taxon>
        <taxon>Bacillota</taxon>
        <taxon>Clostridia</taxon>
        <taxon>Lachnospirales</taxon>
        <taxon>Lachnospiraceae</taxon>
        <taxon>Mediterraneibacter</taxon>
    </lineage>
</organism>
<reference evidence="14" key="1">
    <citation type="journal article" date="2021" name="PeerJ">
        <title>Extensive microbial diversity within the chicken gut microbiome revealed by metagenomics and culture.</title>
        <authorList>
            <person name="Gilroy R."/>
            <person name="Ravi A."/>
            <person name="Getino M."/>
            <person name="Pursley I."/>
            <person name="Horton D.L."/>
            <person name="Alikhan N.F."/>
            <person name="Baker D."/>
            <person name="Gharbi K."/>
            <person name="Hall N."/>
            <person name="Watson M."/>
            <person name="Adriaenssens E.M."/>
            <person name="Foster-Nyarko E."/>
            <person name="Jarju S."/>
            <person name="Secka A."/>
            <person name="Antonio M."/>
            <person name="Oren A."/>
            <person name="Chaudhuri R.R."/>
            <person name="La Ragione R."/>
            <person name="Hildebrand F."/>
            <person name="Pallen M.J."/>
        </authorList>
    </citation>
    <scope>NUCLEOTIDE SEQUENCE</scope>
    <source>
        <strain evidence="14">ChiGjej1B1-13045</strain>
    </source>
</reference>